<feature type="transmembrane region" description="Helical" evidence="1">
    <location>
        <begin position="20"/>
        <end position="38"/>
    </location>
</feature>
<organism evidence="2 3">
    <name type="scientific">Luteibacter sahnii</name>
    <dbReference type="NCBI Taxonomy" id="3021977"/>
    <lineage>
        <taxon>Bacteria</taxon>
        <taxon>Pseudomonadati</taxon>
        <taxon>Pseudomonadota</taxon>
        <taxon>Gammaproteobacteria</taxon>
        <taxon>Lysobacterales</taxon>
        <taxon>Rhodanobacteraceae</taxon>
        <taxon>Luteibacter</taxon>
    </lineage>
</organism>
<dbReference type="Proteomes" id="UP001528850">
    <property type="component" value="Unassembled WGS sequence"/>
</dbReference>
<dbReference type="PANTHER" id="PTHR32251:SF17">
    <property type="entry name" value="STEROID 5-ALPHA REDUCTASE C-TERMINAL DOMAIN-CONTAINING PROTEIN"/>
    <property type="match status" value="1"/>
</dbReference>
<feature type="transmembrane region" description="Helical" evidence="1">
    <location>
        <begin position="120"/>
        <end position="141"/>
    </location>
</feature>
<keyword evidence="1" id="KW-0472">Membrane</keyword>
<protein>
    <submittedName>
        <fullName evidence="2">DUF1295 domain-containing protein</fullName>
    </submittedName>
</protein>
<reference evidence="2 3" key="1">
    <citation type="journal article" date="2024" name="Curr. Microbiol.">
        <title>Luteibacter sahnii sp. nov., A Novel Yellow-Colored Xanthomonadin Pigment Producing Probiotic Bacterium from Healthy Rice Seed Microbiome.</title>
        <authorList>
            <person name="Jaiswal G."/>
            <person name="Rana R."/>
            <person name="Nayak P.K."/>
            <person name="Chouhan R."/>
            <person name="Gandhi S.G."/>
            <person name="Patel H.K."/>
            <person name="Patil P.B."/>
        </authorList>
    </citation>
    <scope>NUCLEOTIDE SEQUENCE [LARGE SCALE GENOMIC DNA]</scope>
    <source>
        <strain evidence="2 3">PPL201</strain>
    </source>
</reference>
<evidence type="ECO:0000256" key="1">
    <source>
        <dbReference type="SAM" id="Phobius"/>
    </source>
</evidence>
<feature type="transmembrane region" description="Helical" evidence="1">
    <location>
        <begin position="179"/>
        <end position="206"/>
    </location>
</feature>
<sequence>MVTIMTFGWLWQRRRRNAGIVDVLWAAGLGLAAVWMALNGEGAVLPRVLTAAMGGAWAARLALHLWTRVRGEEEDGRYRYLRSHWNGDQGKFFAFFQAQAAIVLLFAVPFMAAAANPRPFSGWMVLAVALWIVSVGGEAIADRQLARHKTDAARHGKTYRGGLWKYSRHPNYFFEWVHWFAYVALAVGAPMGWLAWLGPVVMYVFLRWVSGIPFTEAQAVRSRGDDYRDYQRTTPMLIPWFPSPSRTSGERP</sequence>
<accession>A0ABT6BBT0</accession>
<proteinExistence type="predicted"/>
<keyword evidence="1" id="KW-1133">Transmembrane helix</keyword>
<keyword evidence="1" id="KW-0812">Transmembrane</keyword>
<comment type="caution">
    <text evidence="2">The sequence shown here is derived from an EMBL/GenBank/DDBJ whole genome shotgun (WGS) entry which is preliminary data.</text>
</comment>
<gene>
    <name evidence="2" type="ORF">P3W24_11470</name>
</gene>
<dbReference type="PROSITE" id="PS50244">
    <property type="entry name" value="S5A_REDUCTASE"/>
    <property type="match status" value="1"/>
</dbReference>
<evidence type="ECO:0000313" key="3">
    <source>
        <dbReference type="Proteomes" id="UP001528850"/>
    </source>
</evidence>
<name>A0ABT6BBT0_9GAMM</name>
<dbReference type="Pfam" id="PF06966">
    <property type="entry name" value="DUF1295"/>
    <property type="match status" value="1"/>
</dbReference>
<dbReference type="Gene3D" id="1.20.120.1630">
    <property type="match status" value="1"/>
</dbReference>
<dbReference type="PANTHER" id="PTHR32251">
    <property type="entry name" value="3-OXO-5-ALPHA-STEROID 4-DEHYDROGENASE"/>
    <property type="match status" value="1"/>
</dbReference>
<feature type="transmembrane region" description="Helical" evidence="1">
    <location>
        <begin position="92"/>
        <end position="114"/>
    </location>
</feature>
<keyword evidence="3" id="KW-1185">Reference proteome</keyword>
<dbReference type="EMBL" id="JARJJS010000002">
    <property type="protein sequence ID" value="MDF4025583.1"/>
    <property type="molecule type" value="Genomic_DNA"/>
</dbReference>
<dbReference type="InterPro" id="IPR010721">
    <property type="entry name" value="UstE-like"/>
</dbReference>
<evidence type="ECO:0000313" key="2">
    <source>
        <dbReference type="EMBL" id="MDF4025583.1"/>
    </source>
</evidence>